<feature type="transmembrane region" description="Helical" evidence="11">
    <location>
        <begin position="153"/>
        <end position="173"/>
    </location>
</feature>
<evidence type="ECO:0000256" key="5">
    <source>
        <dbReference type="ARBA" id="ARBA00022679"/>
    </source>
</evidence>
<dbReference type="Pfam" id="PF02518">
    <property type="entry name" value="HATPase_c"/>
    <property type="match status" value="1"/>
</dbReference>
<keyword evidence="9" id="KW-0902">Two-component regulatory system</keyword>
<dbReference type="PANTHER" id="PTHR45436">
    <property type="entry name" value="SENSOR HISTIDINE KINASE YKOH"/>
    <property type="match status" value="1"/>
</dbReference>
<accession>A0A9D2C0B8</accession>
<organism evidence="14 15">
    <name type="scientific">Candidatus Acutalibacter pullistercoris</name>
    <dbReference type="NCBI Taxonomy" id="2838418"/>
    <lineage>
        <taxon>Bacteria</taxon>
        <taxon>Bacillati</taxon>
        <taxon>Bacillota</taxon>
        <taxon>Clostridia</taxon>
        <taxon>Eubacteriales</taxon>
        <taxon>Acutalibacteraceae</taxon>
        <taxon>Acutalibacter</taxon>
    </lineage>
</organism>
<dbReference type="PROSITE" id="PS50109">
    <property type="entry name" value="HIS_KIN"/>
    <property type="match status" value="1"/>
</dbReference>
<dbReference type="SUPFAM" id="SSF158472">
    <property type="entry name" value="HAMP domain-like"/>
    <property type="match status" value="1"/>
</dbReference>
<dbReference type="PANTHER" id="PTHR45436:SF8">
    <property type="entry name" value="HISTIDINE KINASE"/>
    <property type="match status" value="1"/>
</dbReference>
<evidence type="ECO:0000256" key="7">
    <source>
        <dbReference type="ARBA" id="ARBA00022777"/>
    </source>
</evidence>
<evidence type="ECO:0000256" key="2">
    <source>
        <dbReference type="ARBA" id="ARBA00004370"/>
    </source>
</evidence>
<dbReference type="SUPFAM" id="SSF47384">
    <property type="entry name" value="Homodimeric domain of signal transducing histidine kinase"/>
    <property type="match status" value="1"/>
</dbReference>
<evidence type="ECO:0000256" key="3">
    <source>
        <dbReference type="ARBA" id="ARBA00012438"/>
    </source>
</evidence>
<reference evidence="14" key="1">
    <citation type="journal article" date="2021" name="PeerJ">
        <title>Extensive microbial diversity within the chicken gut microbiome revealed by metagenomics and culture.</title>
        <authorList>
            <person name="Gilroy R."/>
            <person name="Ravi A."/>
            <person name="Getino M."/>
            <person name="Pursley I."/>
            <person name="Horton D.L."/>
            <person name="Alikhan N.F."/>
            <person name="Baker D."/>
            <person name="Gharbi K."/>
            <person name="Hall N."/>
            <person name="Watson M."/>
            <person name="Adriaenssens E.M."/>
            <person name="Foster-Nyarko E."/>
            <person name="Jarju S."/>
            <person name="Secka A."/>
            <person name="Antonio M."/>
            <person name="Oren A."/>
            <person name="Chaudhuri R.R."/>
            <person name="La Ragione R."/>
            <person name="Hildebrand F."/>
            <person name="Pallen M.J."/>
        </authorList>
    </citation>
    <scope>NUCLEOTIDE SEQUENCE</scope>
    <source>
        <strain evidence="14">1282</strain>
    </source>
</reference>
<evidence type="ECO:0000256" key="6">
    <source>
        <dbReference type="ARBA" id="ARBA00022692"/>
    </source>
</evidence>
<protein>
    <recommendedName>
        <fullName evidence="3">histidine kinase</fullName>
        <ecNumber evidence="3">2.7.13.3</ecNumber>
    </recommendedName>
</protein>
<reference evidence="14" key="2">
    <citation type="submission" date="2021-04" db="EMBL/GenBank/DDBJ databases">
        <authorList>
            <person name="Gilroy R."/>
        </authorList>
    </citation>
    <scope>NUCLEOTIDE SEQUENCE</scope>
    <source>
        <strain evidence="14">1282</strain>
    </source>
</reference>
<sequence length="447" mass="48475">MKLSVKAKVTLWFTALMGAVSGLALALLLLVSQSVVDSTAMETLSQTVRDSLSQVGEEQGSLSLSGEFSFYRDGVYLLVYSKEEALLAGQLPGFFTGVEEPFQNGLTRGVDTPQGHCYVLDFFVPFGWEDGVWVRGIIPAGGAAQTSRNVMTLGAVALPLLLVLAAAGGYAVARRAFRPLDQMAATASAIQEGSDLSARIPVGKGDNEFTRLAGTFNQMLTRLEGSFQAEEQFASDASHELRTPVSVILGACEYGEKYDETPEERRETLEMIHRQAKKMAKLIGQLLTMTRMEQGTQPLERERVALDGLVRDVTGEPAFAGEHIALELEPVTAEGDSQLLGRVLGNLLENALRYGHREGEAAEVTVKTWGERGDALLSVADKGPGIPEGEREKIWQRFYQVDPSRTGEEGAGLGLSMARQIARLHGGDLTLESGPWGSRFTLKLPRK</sequence>
<evidence type="ECO:0000256" key="11">
    <source>
        <dbReference type="SAM" id="Phobius"/>
    </source>
</evidence>
<dbReference type="EC" id="2.7.13.3" evidence="3"/>
<evidence type="ECO:0000256" key="4">
    <source>
        <dbReference type="ARBA" id="ARBA00022553"/>
    </source>
</evidence>
<feature type="domain" description="HAMP" evidence="13">
    <location>
        <begin position="174"/>
        <end position="228"/>
    </location>
</feature>
<feature type="domain" description="Histidine kinase" evidence="12">
    <location>
        <begin position="236"/>
        <end position="447"/>
    </location>
</feature>
<evidence type="ECO:0000256" key="9">
    <source>
        <dbReference type="ARBA" id="ARBA00023012"/>
    </source>
</evidence>
<evidence type="ECO:0000256" key="8">
    <source>
        <dbReference type="ARBA" id="ARBA00022989"/>
    </source>
</evidence>
<dbReference type="FunFam" id="1.10.287.130:FF:000001">
    <property type="entry name" value="Two-component sensor histidine kinase"/>
    <property type="match status" value="1"/>
</dbReference>
<dbReference type="Gene3D" id="3.30.565.10">
    <property type="entry name" value="Histidine kinase-like ATPase, C-terminal domain"/>
    <property type="match status" value="1"/>
</dbReference>
<dbReference type="InterPro" id="IPR004358">
    <property type="entry name" value="Sig_transdc_His_kin-like_C"/>
</dbReference>
<dbReference type="PRINTS" id="PR00344">
    <property type="entry name" value="BCTRLSENSOR"/>
</dbReference>
<dbReference type="CDD" id="cd00075">
    <property type="entry name" value="HATPase"/>
    <property type="match status" value="1"/>
</dbReference>
<dbReference type="InterPro" id="IPR003661">
    <property type="entry name" value="HisK_dim/P_dom"/>
</dbReference>
<dbReference type="Gene3D" id="1.10.287.130">
    <property type="match status" value="1"/>
</dbReference>
<keyword evidence="6 11" id="KW-0812">Transmembrane</keyword>
<comment type="subcellular location">
    <subcellularLocation>
        <location evidence="2">Membrane</location>
    </subcellularLocation>
</comment>
<dbReference type="GO" id="GO:0005886">
    <property type="term" value="C:plasma membrane"/>
    <property type="evidence" value="ECO:0007669"/>
    <property type="project" value="TreeGrafter"/>
</dbReference>
<gene>
    <name evidence="14" type="ORF">H9838_02860</name>
</gene>
<keyword evidence="5" id="KW-0808">Transferase</keyword>
<dbReference type="Proteomes" id="UP000823915">
    <property type="component" value="Unassembled WGS sequence"/>
</dbReference>
<dbReference type="InterPro" id="IPR003660">
    <property type="entry name" value="HAMP_dom"/>
</dbReference>
<keyword evidence="10 11" id="KW-0472">Membrane</keyword>
<keyword evidence="4" id="KW-0597">Phosphoprotein</keyword>
<dbReference type="CDD" id="cd06225">
    <property type="entry name" value="HAMP"/>
    <property type="match status" value="1"/>
</dbReference>
<dbReference type="InterPro" id="IPR036097">
    <property type="entry name" value="HisK_dim/P_sf"/>
</dbReference>
<evidence type="ECO:0000256" key="10">
    <source>
        <dbReference type="ARBA" id="ARBA00023136"/>
    </source>
</evidence>
<dbReference type="GO" id="GO:0000155">
    <property type="term" value="F:phosphorelay sensor kinase activity"/>
    <property type="evidence" value="ECO:0007669"/>
    <property type="project" value="InterPro"/>
</dbReference>
<dbReference type="InterPro" id="IPR050428">
    <property type="entry name" value="TCS_sensor_his_kinase"/>
</dbReference>
<dbReference type="SMART" id="SM00304">
    <property type="entry name" value="HAMP"/>
    <property type="match status" value="1"/>
</dbReference>
<dbReference type="InterPro" id="IPR036890">
    <property type="entry name" value="HATPase_C_sf"/>
</dbReference>
<evidence type="ECO:0000313" key="14">
    <source>
        <dbReference type="EMBL" id="HIY26094.1"/>
    </source>
</evidence>
<dbReference type="InterPro" id="IPR005467">
    <property type="entry name" value="His_kinase_dom"/>
</dbReference>
<evidence type="ECO:0000259" key="12">
    <source>
        <dbReference type="PROSITE" id="PS50109"/>
    </source>
</evidence>
<evidence type="ECO:0000259" key="13">
    <source>
        <dbReference type="PROSITE" id="PS50885"/>
    </source>
</evidence>
<dbReference type="AlphaFoldDB" id="A0A9D2C0B8"/>
<keyword evidence="7 14" id="KW-0418">Kinase</keyword>
<dbReference type="Pfam" id="PF00672">
    <property type="entry name" value="HAMP"/>
    <property type="match status" value="1"/>
</dbReference>
<dbReference type="EMBL" id="DXDU01000048">
    <property type="protein sequence ID" value="HIY26094.1"/>
    <property type="molecule type" value="Genomic_DNA"/>
</dbReference>
<evidence type="ECO:0000313" key="15">
    <source>
        <dbReference type="Proteomes" id="UP000823915"/>
    </source>
</evidence>
<evidence type="ECO:0000256" key="1">
    <source>
        <dbReference type="ARBA" id="ARBA00000085"/>
    </source>
</evidence>
<proteinExistence type="predicted"/>
<name>A0A9D2C0B8_9FIRM</name>
<keyword evidence="8 11" id="KW-1133">Transmembrane helix</keyword>
<dbReference type="Gene3D" id="6.10.340.10">
    <property type="match status" value="1"/>
</dbReference>
<dbReference type="PROSITE" id="PS50885">
    <property type="entry name" value="HAMP"/>
    <property type="match status" value="1"/>
</dbReference>
<comment type="catalytic activity">
    <reaction evidence="1">
        <text>ATP + protein L-histidine = ADP + protein N-phospho-L-histidine.</text>
        <dbReference type="EC" id="2.7.13.3"/>
    </reaction>
</comment>
<dbReference type="SMART" id="SM00388">
    <property type="entry name" value="HisKA"/>
    <property type="match status" value="1"/>
</dbReference>
<comment type="caution">
    <text evidence="14">The sequence shown here is derived from an EMBL/GenBank/DDBJ whole genome shotgun (WGS) entry which is preliminary data.</text>
</comment>
<dbReference type="SUPFAM" id="SSF55874">
    <property type="entry name" value="ATPase domain of HSP90 chaperone/DNA topoisomerase II/histidine kinase"/>
    <property type="match status" value="1"/>
</dbReference>
<dbReference type="SMART" id="SM00387">
    <property type="entry name" value="HATPase_c"/>
    <property type="match status" value="1"/>
</dbReference>
<dbReference type="Pfam" id="PF00512">
    <property type="entry name" value="HisKA"/>
    <property type="match status" value="1"/>
</dbReference>
<dbReference type="CDD" id="cd00082">
    <property type="entry name" value="HisKA"/>
    <property type="match status" value="1"/>
</dbReference>
<dbReference type="InterPro" id="IPR003594">
    <property type="entry name" value="HATPase_dom"/>
</dbReference>